<dbReference type="EMBL" id="GGEC01027046">
    <property type="protein sequence ID" value="MBX07530.1"/>
    <property type="molecule type" value="Transcribed_RNA"/>
</dbReference>
<reference evidence="1" key="1">
    <citation type="submission" date="2018-02" db="EMBL/GenBank/DDBJ databases">
        <title>Rhizophora mucronata_Transcriptome.</title>
        <authorList>
            <person name="Meera S.P."/>
            <person name="Sreeshan A."/>
            <person name="Augustine A."/>
        </authorList>
    </citation>
    <scope>NUCLEOTIDE SEQUENCE</scope>
    <source>
        <tissue evidence="1">Leaf</tissue>
    </source>
</reference>
<proteinExistence type="predicted"/>
<accession>A0A2P2KP59</accession>
<sequence>MLKNIQHMIKSCFHIIWGIVREVRLYPCMQLQSYIVKPNHFAKFHSCILPCYILSLDQIKRGHSLSFKLSMSLQILDIILSTYDD</sequence>
<protein>
    <submittedName>
        <fullName evidence="1">Uncharacterized protein</fullName>
    </submittedName>
</protein>
<organism evidence="1">
    <name type="scientific">Rhizophora mucronata</name>
    <name type="common">Asiatic mangrove</name>
    <dbReference type="NCBI Taxonomy" id="61149"/>
    <lineage>
        <taxon>Eukaryota</taxon>
        <taxon>Viridiplantae</taxon>
        <taxon>Streptophyta</taxon>
        <taxon>Embryophyta</taxon>
        <taxon>Tracheophyta</taxon>
        <taxon>Spermatophyta</taxon>
        <taxon>Magnoliopsida</taxon>
        <taxon>eudicotyledons</taxon>
        <taxon>Gunneridae</taxon>
        <taxon>Pentapetalae</taxon>
        <taxon>rosids</taxon>
        <taxon>fabids</taxon>
        <taxon>Malpighiales</taxon>
        <taxon>Rhizophoraceae</taxon>
        <taxon>Rhizophora</taxon>
    </lineage>
</organism>
<name>A0A2P2KP59_RHIMU</name>
<evidence type="ECO:0000313" key="1">
    <source>
        <dbReference type="EMBL" id="MBX07530.1"/>
    </source>
</evidence>
<dbReference type="AlphaFoldDB" id="A0A2P2KP59"/>